<name>A0A1G4QR19_9BACL</name>
<reference evidence="2" key="1">
    <citation type="submission" date="2016-10" db="EMBL/GenBank/DDBJ databases">
        <authorList>
            <person name="Varghese N."/>
            <person name="Submissions S."/>
        </authorList>
    </citation>
    <scope>NUCLEOTIDE SEQUENCE [LARGE SCALE GENOMIC DNA]</scope>
    <source>
        <strain evidence="2">CGMCC 1.8946</strain>
    </source>
</reference>
<evidence type="ECO:0000313" key="2">
    <source>
        <dbReference type="Proteomes" id="UP000198601"/>
    </source>
</evidence>
<dbReference type="EMBL" id="FMTT01000008">
    <property type="protein sequence ID" value="SCW47060.1"/>
    <property type="molecule type" value="Genomic_DNA"/>
</dbReference>
<dbReference type="AlphaFoldDB" id="A0A1G4QR19"/>
<organism evidence="1 2">
    <name type="scientific">Paenibacillus tianmuensis</name>
    <dbReference type="NCBI Taxonomy" id="624147"/>
    <lineage>
        <taxon>Bacteria</taxon>
        <taxon>Bacillati</taxon>
        <taxon>Bacillota</taxon>
        <taxon>Bacilli</taxon>
        <taxon>Bacillales</taxon>
        <taxon>Paenibacillaceae</taxon>
        <taxon>Paenibacillus</taxon>
    </lineage>
</organism>
<dbReference type="OrthoDB" id="186344at2"/>
<protein>
    <recommendedName>
        <fullName evidence="3">Nucleotide-diphospho-sugar transferase</fullName>
    </recommendedName>
</protein>
<evidence type="ECO:0000313" key="1">
    <source>
        <dbReference type="EMBL" id="SCW47060.1"/>
    </source>
</evidence>
<sequence length="327" mass="36881">MLISTIVSGADLPKAVLMAHSVKHHMQNAVVVVCLAEEAPPQIDATPYVDVLILAKHLGAPDFYQHLFKFTPMQCASALKGQLFRYLLSSFPNERHFIYVDTNMYITGPFSELSALLQTSHIILSPHLLEPVGFDAASEIGALRDGTFHGGLVAVKRSDEGERFVSWWADMIASHYEDPLKCVFLDQKWLNFVPACFDAAVMRHPGYNVGFWNLHESKRRIVRAPHGYEVGGLPLRCINLFNLMGLLDQSLNAFFPDQSNPVYKLRHMYTTRLSAMSGIIPAQTSWSYDFYQSGERISDAARATYKAMPMEKQRVLNPFTVSNQFYV</sequence>
<dbReference type="SUPFAM" id="SSF53448">
    <property type="entry name" value="Nucleotide-diphospho-sugar transferases"/>
    <property type="match status" value="1"/>
</dbReference>
<dbReference type="InterPro" id="IPR029044">
    <property type="entry name" value="Nucleotide-diphossugar_trans"/>
</dbReference>
<dbReference type="STRING" id="624147.SAMN04487970_1008134"/>
<evidence type="ECO:0008006" key="3">
    <source>
        <dbReference type="Google" id="ProtNLM"/>
    </source>
</evidence>
<keyword evidence="2" id="KW-1185">Reference proteome</keyword>
<dbReference type="Gene3D" id="3.90.550.10">
    <property type="entry name" value="Spore Coat Polysaccharide Biosynthesis Protein SpsA, Chain A"/>
    <property type="match status" value="1"/>
</dbReference>
<accession>A0A1G4QR19</accession>
<proteinExistence type="predicted"/>
<dbReference type="Proteomes" id="UP000198601">
    <property type="component" value="Unassembled WGS sequence"/>
</dbReference>
<gene>
    <name evidence="1" type="ORF">SAMN04487970_1008134</name>
</gene>
<dbReference type="RefSeq" id="WP_090669575.1">
    <property type="nucleotide sequence ID" value="NZ_FMTT01000008.1"/>
</dbReference>